<proteinExistence type="inferred from homology"/>
<dbReference type="PANTHER" id="PTHR35936:SF25">
    <property type="entry name" value="ABC TRANSPORTER SUBSTRATE-BINDING PROTEIN"/>
    <property type="match status" value="1"/>
</dbReference>
<gene>
    <name evidence="4" type="ORF">L0668_19235</name>
</gene>
<evidence type="ECO:0000259" key="3">
    <source>
        <dbReference type="Pfam" id="PF00497"/>
    </source>
</evidence>
<dbReference type="EMBL" id="JAKGAS010000016">
    <property type="protein sequence ID" value="MCF2950250.1"/>
    <property type="molecule type" value="Genomic_DNA"/>
</dbReference>
<accession>A0ABS9DD21</accession>
<feature type="domain" description="Solute-binding protein family 3/N-terminal" evidence="3">
    <location>
        <begin position="10"/>
        <end position="233"/>
    </location>
</feature>
<keyword evidence="2" id="KW-0732">Signal</keyword>
<comment type="caution">
    <text evidence="4">The sequence shown here is derived from an EMBL/GenBank/DDBJ whole genome shotgun (WGS) entry which is preliminary data.</text>
</comment>
<dbReference type="PANTHER" id="PTHR35936">
    <property type="entry name" value="MEMBRANE-BOUND LYTIC MUREIN TRANSGLYCOSYLASE F"/>
    <property type="match status" value="1"/>
</dbReference>
<dbReference type="Pfam" id="PF00497">
    <property type="entry name" value="SBP_bac_3"/>
    <property type="match status" value="1"/>
</dbReference>
<sequence>MEITDTIHLTNGEWPPFYSKNLPHYGLDSQIVAESFALVGVKVKYEFFPWARAYKFSEDNRWHGTVGWPLNKQHKDTHFYSNQPINTGNWVLFHRIDKPIFWENINDLKGLIFGVTIGDWVLDGENELVNNLKAQELTYIRVVSDESNFKMLLKGRIDIFPQQREVGIAQMRKLFNSKQREQLTFHPKSFQNMPLYLLLNKKNKNNKRYMDLYNKGFQKLQDSGRYQELLTSFAKQSN</sequence>
<evidence type="ECO:0000313" key="4">
    <source>
        <dbReference type="EMBL" id="MCF2950250.1"/>
    </source>
</evidence>
<dbReference type="Proteomes" id="UP001521137">
    <property type="component" value="Unassembled WGS sequence"/>
</dbReference>
<dbReference type="SUPFAM" id="SSF53850">
    <property type="entry name" value="Periplasmic binding protein-like II"/>
    <property type="match status" value="1"/>
</dbReference>
<keyword evidence="5" id="KW-1185">Reference proteome</keyword>
<reference evidence="4 5" key="1">
    <citation type="submission" date="2022-01" db="EMBL/GenBank/DDBJ databases">
        <title>Paraglaciecola sp. G1-23.</title>
        <authorList>
            <person name="Jin M.S."/>
            <person name="Han D.M."/>
            <person name="Kim H.M."/>
            <person name="Jeon C.O."/>
        </authorList>
    </citation>
    <scope>NUCLEOTIDE SEQUENCE [LARGE SCALE GENOMIC DNA]</scope>
    <source>
        <strain evidence="4 5">G1-23</strain>
    </source>
</reference>
<evidence type="ECO:0000313" key="5">
    <source>
        <dbReference type="Proteomes" id="UP001521137"/>
    </source>
</evidence>
<dbReference type="InterPro" id="IPR001638">
    <property type="entry name" value="Solute-binding_3/MltF_N"/>
</dbReference>
<evidence type="ECO:0000256" key="1">
    <source>
        <dbReference type="ARBA" id="ARBA00010333"/>
    </source>
</evidence>
<protein>
    <submittedName>
        <fullName evidence="4">Transporter substrate-binding domain-containing protein</fullName>
    </submittedName>
</protein>
<dbReference type="Gene3D" id="3.40.190.10">
    <property type="entry name" value="Periplasmic binding protein-like II"/>
    <property type="match status" value="2"/>
</dbReference>
<name>A0ABS9DD21_9ALTE</name>
<organism evidence="4 5">
    <name type="scientific">Paraglaciecola algarum</name>
    <dbReference type="NCBI Taxonomy" id="3050085"/>
    <lineage>
        <taxon>Bacteria</taxon>
        <taxon>Pseudomonadati</taxon>
        <taxon>Pseudomonadota</taxon>
        <taxon>Gammaproteobacteria</taxon>
        <taxon>Alteromonadales</taxon>
        <taxon>Alteromonadaceae</taxon>
        <taxon>Paraglaciecola</taxon>
    </lineage>
</organism>
<dbReference type="RefSeq" id="WP_235314351.1">
    <property type="nucleotide sequence ID" value="NZ_JAKGAS010000016.1"/>
</dbReference>
<evidence type="ECO:0000256" key="2">
    <source>
        <dbReference type="ARBA" id="ARBA00022729"/>
    </source>
</evidence>
<comment type="similarity">
    <text evidence="1">Belongs to the bacterial solute-binding protein 3 family.</text>
</comment>